<organism evidence="1 2">
    <name type="scientific">Pseudomonas fluorescens</name>
    <dbReference type="NCBI Taxonomy" id="294"/>
    <lineage>
        <taxon>Bacteria</taxon>
        <taxon>Pseudomonadati</taxon>
        <taxon>Pseudomonadota</taxon>
        <taxon>Gammaproteobacteria</taxon>
        <taxon>Pseudomonadales</taxon>
        <taxon>Pseudomonadaceae</taxon>
        <taxon>Pseudomonas</taxon>
    </lineage>
</organism>
<proteinExistence type="predicted"/>
<sequence>MRGPDDFAAVVGEFLWGAEVVELVVERAGFFRAFAIEHREWAEGAGFVEEAAVLRGAAFGDEVVALPEKFGDGAVDGFADTAAEGVVVISGGLAVGAGQANQAVLAVVAVFGDQGLAVATAFADQVAEGVVVVMTVALHQQAIALDLRRAGTILHQQVAGRVVGEGFGQLVA</sequence>
<dbReference type="EMBL" id="CABVIC010000015">
    <property type="protein sequence ID" value="VVP52353.1"/>
    <property type="molecule type" value="Genomic_DNA"/>
</dbReference>
<dbReference type="AlphaFoldDB" id="A0A5E7Q010"/>
<evidence type="ECO:0000313" key="1">
    <source>
        <dbReference type="EMBL" id="VVP52353.1"/>
    </source>
</evidence>
<evidence type="ECO:0000313" key="2">
    <source>
        <dbReference type="Proteomes" id="UP000326067"/>
    </source>
</evidence>
<name>A0A5E7Q010_PSEFL</name>
<reference evidence="1 2" key="1">
    <citation type="submission" date="2019-09" db="EMBL/GenBank/DDBJ databases">
        <authorList>
            <person name="Chandra G."/>
            <person name="Truman W A."/>
        </authorList>
    </citation>
    <scope>NUCLEOTIDE SEQUENCE [LARGE SCALE GENOMIC DNA]</scope>
    <source>
        <strain evidence="1">PS847</strain>
    </source>
</reference>
<protein>
    <submittedName>
        <fullName evidence="1">Uncharacterized protein</fullName>
    </submittedName>
</protein>
<dbReference type="Proteomes" id="UP000326067">
    <property type="component" value="Unassembled WGS sequence"/>
</dbReference>
<gene>
    <name evidence="1" type="ORF">PS847_05447</name>
</gene>
<accession>A0A5E7Q010</accession>